<reference evidence="2" key="1">
    <citation type="submission" date="2017-04" db="EMBL/GenBank/DDBJ databases">
        <authorList>
            <person name="Varghese N."/>
            <person name="Submissions S."/>
        </authorList>
    </citation>
    <scope>NUCLEOTIDE SEQUENCE [LARGE SCALE GENOMIC DNA]</scope>
    <source>
        <strain evidence="2">DSM 4125</strain>
    </source>
</reference>
<dbReference type="Proteomes" id="UP000193804">
    <property type="component" value="Unassembled WGS sequence"/>
</dbReference>
<dbReference type="STRING" id="1028.SAMN05661096_00762"/>
<proteinExistence type="predicted"/>
<protein>
    <submittedName>
        <fullName evidence="1">CarboxypepD_reg-like domain-containing protein</fullName>
    </submittedName>
</protein>
<evidence type="ECO:0000313" key="1">
    <source>
        <dbReference type="EMBL" id="SMG15420.1"/>
    </source>
</evidence>
<dbReference type="Pfam" id="PF13715">
    <property type="entry name" value="CarbopepD_reg_2"/>
    <property type="match status" value="1"/>
</dbReference>
<dbReference type="AlphaFoldDB" id="A0A1X7IKD2"/>
<organism evidence="1 2">
    <name type="scientific">Marivirga sericea</name>
    <dbReference type="NCBI Taxonomy" id="1028"/>
    <lineage>
        <taxon>Bacteria</taxon>
        <taxon>Pseudomonadati</taxon>
        <taxon>Bacteroidota</taxon>
        <taxon>Cytophagia</taxon>
        <taxon>Cytophagales</taxon>
        <taxon>Marivirgaceae</taxon>
        <taxon>Marivirga</taxon>
    </lineage>
</organism>
<name>A0A1X7IKD2_9BACT</name>
<gene>
    <name evidence="1" type="ORF">SAMN05661096_00762</name>
</gene>
<dbReference type="SUPFAM" id="SSF49464">
    <property type="entry name" value="Carboxypeptidase regulatory domain-like"/>
    <property type="match status" value="1"/>
</dbReference>
<dbReference type="InterPro" id="IPR008969">
    <property type="entry name" value="CarboxyPept-like_regulatory"/>
</dbReference>
<dbReference type="EMBL" id="FXAW01000001">
    <property type="protein sequence ID" value="SMG15420.1"/>
    <property type="molecule type" value="Genomic_DNA"/>
</dbReference>
<accession>A0A1X7IKD2</accession>
<evidence type="ECO:0000313" key="2">
    <source>
        <dbReference type="Proteomes" id="UP000193804"/>
    </source>
</evidence>
<sequence length="301" mass="35220">MKYNLLLYYKKKLVLGFLLLMQFSAFSQLEVVVVNMETKEPIPYASIYLKNTENGTNSNLDGRFKLLLNQNDTLMISSIGYKNVEFPYSSIEDTLFLEEDIKQMSELIVTSDRSLKIFPARNVIGELKSSFFTDNYWLGAGGRPYKIARLFQYENRFEETRFLESITLETLSYINGAKFSINFFTKGLDGMPKDPLLKDYIVFDCKKNRSKVKIPLLDYNIYFPKKGIFVVIQFLSIDQNRSIRDIPLKYAEKEYQYKYNPSFSLVKTESPSLYTYINKAQKWVLSKNKLREIEAELVLIE</sequence>
<keyword evidence="2" id="KW-1185">Reference proteome</keyword>